<dbReference type="PANTHER" id="PTHR31636">
    <property type="entry name" value="OSJNBA0084A10.13 PROTEIN-RELATED"/>
    <property type="match status" value="1"/>
</dbReference>
<organism evidence="5 6">
    <name type="scientific">Camellia sinensis var. sinensis</name>
    <name type="common">China tea</name>
    <dbReference type="NCBI Taxonomy" id="542762"/>
    <lineage>
        <taxon>Eukaryota</taxon>
        <taxon>Viridiplantae</taxon>
        <taxon>Streptophyta</taxon>
        <taxon>Embryophyta</taxon>
        <taxon>Tracheophyta</taxon>
        <taxon>Spermatophyta</taxon>
        <taxon>Magnoliopsida</taxon>
        <taxon>eudicotyledons</taxon>
        <taxon>Gunneridae</taxon>
        <taxon>Pentapetalae</taxon>
        <taxon>asterids</taxon>
        <taxon>Ericales</taxon>
        <taxon>Theaceae</taxon>
        <taxon>Camellia</taxon>
    </lineage>
</organism>
<comment type="similarity">
    <text evidence="3">Belongs to the GRAS family.</text>
</comment>
<evidence type="ECO:0000256" key="2">
    <source>
        <dbReference type="ARBA" id="ARBA00023163"/>
    </source>
</evidence>
<name>A0A4S4EFS3_CAMSN</name>
<reference evidence="5 6" key="1">
    <citation type="journal article" date="2018" name="Proc. Natl. Acad. Sci. U.S.A.">
        <title>Draft genome sequence of Camellia sinensis var. sinensis provides insights into the evolution of the tea genome and tea quality.</title>
        <authorList>
            <person name="Wei C."/>
            <person name="Yang H."/>
            <person name="Wang S."/>
            <person name="Zhao J."/>
            <person name="Liu C."/>
            <person name="Gao L."/>
            <person name="Xia E."/>
            <person name="Lu Y."/>
            <person name="Tai Y."/>
            <person name="She G."/>
            <person name="Sun J."/>
            <person name="Cao H."/>
            <person name="Tong W."/>
            <person name="Gao Q."/>
            <person name="Li Y."/>
            <person name="Deng W."/>
            <person name="Jiang X."/>
            <person name="Wang W."/>
            <person name="Chen Q."/>
            <person name="Zhang S."/>
            <person name="Li H."/>
            <person name="Wu J."/>
            <person name="Wang P."/>
            <person name="Li P."/>
            <person name="Shi C."/>
            <person name="Zheng F."/>
            <person name="Jian J."/>
            <person name="Huang B."/>
            <person name="Shan D."/>
            <person name="Shi M."/>
            <person name="Fang C."/>
            <person name="Yue Y."/>
            <person name="Li F."/>
            <person name="Li D."/>
            <person name="Wei S."/>
            <person name="Han B."/>
            <person name="Jiang C."/>
            <person name="Yin Y."/>
            <person name="Xia T."/>
            <person name="Zhang Z."/>
            <person name="Bennetzen J.L."/>
            <person name="Zhao S."/>
            <person name="Wan X."/>
        </authorList>
    </citation>
    <scope>NUCLEOTIDE SEQUENCE [LARGE SCALE GENOMIC DNA]</scope>
    <source>
        <strain evidence="6">cv. Shuchazao</strain>
        <tissue evidence="5">Leaf</tissue>
    </source>
</reference>
<feature type="region of interest" description="Disordered" evidence="4">
    <location>
        <begin position="112"/>
        <end position="141"/>
    </location>
</feature>
<feature type="short sequence motif" description="VHIID" evidence="3">
    <location>
        <begin position="445"/>
        <end position="449"/>
    </location>
</feature>
<keyword evidence="1" id="KW-0805">Transcription regulation</keyword>
<dbReference type="Pfam" id="PF03514">
    <property type="entry name" value="GRAS"/>
    <property type="match status" value="1"/>
</dbReference>
<keyword evidence="6" id="KW-1185">Reference proteome</keyword>
<protein>
    <submittedName>
        <fullName evidence="5">Uncharacterized protein</fullName>
    </submittedName>
</protein>
<dbReference type="EMBL" id="SDRB02005154">
    <property type="protein sequence ID" value="THG14656.1"/>
    <property type="molecule type" value="Genomic_DNA"/>
</dbReference>
<feature type="region of interest" description="Disordered" evidence="4">
    <location>
        <begin position="226"/>
        <end position="271"/>
    </location>
</feature>
<feature type="region of interest" description="Disordered" evidence="4">
    <location>
        <begin position="156"/>
        <end position="186"/>
    </location>
</feature>
<feature type="region of interest" description="SAW" evidence="3">
    <location>
        <begin position="633"/>
        <end position="708"/>
    </location>
</feature>
<evidence type="ECO:0000256" key="1">
    <source>
        <dbReference type="ARBA" id="ARBA00023015"/>
    </source>
</evidence>
<sequence length="712" mass="80585">MESLVQGFSASVFDQKNLVNLNHTYMDFPFLSRASKPIYKSDSSTSSDVNWVSDASSEEGAFSDATLKLINQMLMEEDDLEDKPCMFRECLALQATEKSFYDVLGEKYPPPSSNAHHAFDLNPSPDDHSPDSESSDSPGSVNYFVEPNWVRDQEKLERSSSHFGTTFEPISQSISSSKGSGDGSVDTLVNQSQPFWLLSGGSTKVAELVPNKKFVNYGLEMKEKNSKVAVQEEKNRRDHSPNASREKKTHHRGNGDNADDGRTNKQLASYTDDSDEQLKMFDIVFLSSDLRQGSELCPHHDDNDSAKKLQQSGPSKGSNGGKGRGRKQGNKKEMVDLRTLLTQCSQAVARADIRSVNEQLNRIRQHSFAQGDGVERLAHYFANALEARLAGTGTALYVVSSTKRISAADVLKSYQTYVRACPFNKVSNSYANRSIMKLAQTATTLHVIDFGILYGFQWPCLIHHLSARSGGPPKLRITGIDFPQPGFRPAERVEQTGRRLETYCKRFNVQFEYTAIAKKWDTIELDELKFNRDEVLVVNCLFRLRNVPDETVLANSPRDIVLNLVQRIKPDMFIHGVVNGMYNAPFFVTRFREALFHFSSIFDMFEATIPREDGDRLMLEKEIYGRDIMNVIACEGTERVERPETYKQWQIRTLRAGFKQLPLNQDLVKLVTSMVKVHYHKDFVVDEDGNWMLQGWKGRIIHALSCWKPIED</sequence>
<dbReference type="PROSITE" id="PS50985">
    <property type="entry name" value="GRAS"/>
    <property type="match status" value="1"/>
</dbReference>
<feature type="region of interest" description="Disordered" evidence="4">
    <location>
        <begin position="295"/>
        <end position="331"/>
    </location>
</feature>
<comment type="caution">
    <text evidence="3">Lacks conserved residue(s) required for the propagation of feature annotation.</text>
</comment>
<proteinExistence type="inferred from homology"/>
<feature type="region of interest" description="Leucine repeat II (LRII)" evidence="3">
    <location>
        <begin position="495"/>
        <end position="527"/>
    </location>
</feature>
<accession>A0A4S4EFS3</accession>
<dbReference type="AlphaFoldDB" id="A0A4S4EFS3"/>
<feature type="region of interest" description="Leucine repeat I (LRI)" evidence="3">
    <location>
        <begin position="335"/>
        <end position="395"/>
    </location>
</feature>
<feature type="compositionally biased region" description="Basic and acidic residues" evidence="4">
    <location>
        <begin position="297"/>
        <end position="307"/>
    </location>
</feature>
<comment type="caution">
    <text evidence="5">The sequence shown here is derived from an EMBL/GenBank/DDBJ whole genome shotgun (WGS) entry which is preliminary data.</text>
</comment>
<dbReference type="Proteomes" id="UP000306102">
    <property type="component" value="Unassembled WGS sequence"/>
</dbReference>
<feature type="compositionally biased region" description="Basic and acidic residues" evidence="4">
    <location>
        <begin position="226"/>
        <end position="246"/>
    </location>
</feature>
<gene>
    <name evidence="5" type="ORF">TEA_011021</name>
</gene>
<feature type="region of interest" description="VHIID" evidence="3">
    <location>
        <begin position="414"/>
        <end position="479"/>
    </location>
</feature>
<evidence type="ECO:0000256" key="4">
    <source>
        <dbReference type="SAM" id="MobiDB-lite"/>
    </source>
</evidence>
<dbReference type="InterPro" id="IPR005202">
    <property type="entry name" value="TF_GRAS"/>
</dbReference>
<keyword evidence="2" id="KW-0804">Transcription</keyword>
<evidence type="ECO:0000313" key="5">
    <source>
        <dbReference type="EMBL" id="THG14656.1"/>
    </source>
</evidence>
<evidence type="ECO:0000256" key="3">
    <source>
        <dbReference type="PROSITE-ProRule" id="PRU01191"/>
    </source>
</evidence>
<evidence type="ECO:0000313" key="6">
    <source>
        <dbReference type="Proteomes" id="UP000306102"/>
    </source>
</evidence>
<feature type="compositionally biased region" description="Polar residues" evidence="4">
    <location>
        <begin position="161"/>
        <end position="170"/>
    </location>
</feature>